<feature type="transmembrane region" description="Helical" evidence="1">
    <location>
        <begin position="50"/>
        <end position="69"/>
    </location>
</feature>
<evidence type="ECO:0008006" key="4">
    <source>
        <dbReference type="Google" id="ProtNLM"/>
    </source>
</evidence>
<gene>
    <name evidence="2" type="ORF">AYR53_01850</name>
</gene>
<organism evidence="2 3">
    <name type="scientific">Loigolactobacillus backii</name>
    <dbReference type="NCBI Taxonomy" id="375175"/>
    <lineage>
        <taxon>Bacteria</taxon>
        <taxon>Bacillati</taxon>
        <taxon>Bacillota</taxon>
        <taxon>Bacilli</taxon>
        <taxon>Lactobacillales</taxon>
        <taxon>Lactobacillaceae</taxon>
        <taxon>Loigolactobacillus</taxon>
    </lineage>
</organism>
<dbReference type="AlphaFoldDB" id="A0A192H045"/>
<keyword evidence="1" id="KW-0812">Transmembrane</keyword>
<dbReference type="RefSeq" id="WP_068279664.1">
    <property type="nucleotide sequence ID" value="NZ_CP014873.1"/>
</dbReference>
<accession>A0A192H045</accession>
<keyword evidence="1" id="KW-1133">Transmembrane helix</keyword>
<dbReference type="InterPro" id="IPR021707">
    <property type="entry name" value="DUF3290"/>
</dbReference>
<dbReference type="STRING" id="375175.AYR53_01850"/>
<dbReference type="EMBL" id="CP014873">
    <property type="protein sequence ID" value="ANK61612.1"/>
    <property type="molecule type" value="Genomic_DNA"/>
</dbReference>
<feature type="transmembrane region" description="Helical" evidence="1">
    <location>
        <begin position="20"/>
        <end position="38"/>
    </location>
</feature>
<sequence length="154" mass="18224">MNFYTYRQLLQQTNRALVWRYGFLVLLGILVILLLFMFLRHRNDSKYRDLLIIVVLSAVLMIGIQINNYKQFQNSLSQNAQIVAFLRSVSKTKQVPLKYISANTTTLTDQMIIRVKKTYYPRIIHTRFNIGIPHNFGPILVLLWRSQTKMYCFC</sequence>
<dbReference type="OrthoDB" id="3232508at2"/>
<dbReference type="Proteomes" id="UP000078582">
    <property type="component" value="Chromosome"/>
</dbReference>
<dbReference type="Pfam" id="PF11694">
    <property type="entry name" value="DUF3290"/>
    <property type="match status" value="1"/>
</dbReference>
<evidence type="ECO:0000313" key="2">
    <source>
        <dbReference type="EMBL" id="ANK61612.1"/>
    </source>
</evidence>
<protein>
    <recommendedName>
        <fullName evidence="4">DUF3290 domain-containing protein</fullName>
    </recommendedName>
</protein>
<keyword evidence="3" id="KW-1185">Reference proteome</keyword>
<name>A0A192H045_9LACO</name>
<reference evidence="2 3" key="1">
    <citation type="submission" date="2016-03" db="EMBL/GenBank/DDBJ databases">
        <title>Pediococcus and Lactobacillus from brewery environment - whole genome sequencing and assembly.</title>
        <authorList>
            <person name="Behr J."/>
            <person name="Geissler A.J."/>
            <person name="Vogel R.F."/>
        </authorList>
    </citation>
    <scope>NUCLEOTIDE SEQUENCE [LARGE SCALE GENOMIC DNA]</scope>
    <source>
        <strain evidence="2 3">TMW 1.1989</strain>
    </source>
</reference>
<evidence type="ECO:0000313" key="3">
    <source>
        <dbReference type="Proteomes" id="UP000078582"/>
    </source>
</evidence>
<evidence type="ECO:0000256" key="1">
    <source>
        <dbReference type="SAM" id="Phobius"/>
    </source>
</evidence>
<proteinExistence type="predicted"/>
<dbReference type="GeneID" id="42980979"/>
<keyword evidence="1" id="KW-0472">Membrane</keyword>